<evidence type="ECO:0000313" key="3">
    <source>
        <dbReference type="Proteomes" id="UP000266568"/>
    </source>
</evidence>
<gene>
    <name evidence="2" type="ORF">DFR49_0512</name>
</gene>
<dbReference type="OrthoDB" id="6305173at2"/>
<dbReference type="EMBL" id="QXDC01000002">
    <property type="protein sequence ID" value="RIA45983.1"/>
    <property type="molecule type" value="Genomic_DNA"/>
</dbReference>
<dbReference type="AlphaFoldDB" id="A0A397PC38"/>
<dbReference type="RefSeq" id="WP_004211579.1">
    <property type="nucleotide sequence ID" value="NZ_QXDC01000002.1"/>
</dbReference>
<feature type="domain" description="Hedgehog/Intein (Hint)" evidence="1">
    <location>
        <begin position="178"/>
        <end position="312"/>
    </location>
</feature>
<dbReference type="SUPFAM" id="SSF51294">
    <property type="entry name" value="Hedgehog/intein (Hint) domain"/>
    <property type="match status" value="1"/>
</dbReference>
<evidence type="ECO:0000259" key="1">
    <source>
        <dbReference type="Pfam" id="PF13403"/>
    </source>
</evidence>
<organism evidence="2 3">
    <name type="scientific">Hephaestia caeni</name>
    <dbReference type="NCBI Taxonomy" id="645617"/>
    <lineage>
        <taxon>Bacteria</taxon>
        <taxon>Pseudomonadati</taxon>
        <taxon>Pseudomonadota</taxon>
        <taxon>Alphaproteobacteria</taxon>
        <taxon>Sphingomonadales</taxon>
        <taxon>Sphingomonadaceae</taxon>
        <taxon>Hephaestia</taxon>
    </lineage>
</organism>
<dbReference type="Gene3D" id="2.170.16.10">
    <property type="entry name" value="Hedgehog/Intein (Hint) domain"/>
    <property type="match status" value="1"/>
</dbReference>
<dbReference type="InterPro" id="IPR036844">
    <property type="entry name" value="Hint_dom_sf"/>
</dbReference>
<dbReference type="Proteomes" id="UP000266568">
    <property type="component" value="Unassembled WGS sequence"/>
</dbReference>
<name>A0A397PC38_9SPHN</name>
<accession>A0A397PC38</accession>
<keyword evidence="3" id="KW-1185">Reference proteome</keyword>
<evidence type="ECO:0000313" key="2">
    <source>
        <dbReference type="EMBL" id="RIA45983.1"/>
    </source>
</evidence>
<reference evidence="2 3" key="1">
    <citation type="submission" date="2018-08" db="EMBL/GenBank/DDBJ databases">
        <title>Genomic Encyclopedia of Type Strains, Phase IV (KMG-IV): sequencing the most valuable type-strain genomes for metagenomic binning, comparative biology and taxonomic classification.</title>
        <authorList>
            <person name="Goeker M."/>
        </authorList>
    </citation>
    <scope>NUCLEOTIDE SEQUENCE [LARGE SCALE GENOMIC DNA]</scope>
    <source>
        <strain evidence="2 3">DSM 25527</strain>
    </source>
</reference>
<protein>
    <submittedName>
        <fullName evidence="2">Hint domain-containing protein</fullName>
    </submittedName>
</protein>
<sequence>MAGNPFNIDALNAINLGNDEIARVIIGSVSGGSSVNPLGLWDDEIPPPGVISVLSNEYVAGHLGEPNEYGYQNYYLPNFGKLQFEGVVDGDGNPIDFWVYGFSENGLLLSDHENINSPTTGGDFTSPSGPPNIFVFGSYGVSSDAPGVGDADDVIIGLNATTFEKDPSIFNIPEEPVVCFAEATSLDTPDGCVAVEELHIGDMVLTASNEIRTIKWIGELLARPARHPRPNEVNPVRICAGAFGSGLPERDLRLSPGHAVYVDGVLVPVSHLINGATIVQEAVESVRYFHIELDSHDVILAEGLPCETYLDDGNRRSFVNNGESIELHGRLDPKSWDDACAPMVMDGPQLTTIQQRLFARAEELGWMRSEVADLVIEADGVTILPEQEGSFRFQVPAAERVVLRSASGVLAHVMPGMADRRCLGVAISALRTDGEAVALDADLFGAGFHAAESHGNTAWRWSDGAGVIELAGRGACTIDIELAMVAPTWRREAATLRVAA</sequence>
<dbReference type="Pfam" id="PF13403">
    <property type="entry name" value="Hint_2"/>
    <property type="match status" value="1"/>
</dbReference>
<comment type="caution">
    <text evidence="2">The sequence shown here is derived from an EMBL/GenBank/DDBJ whole genome shotgun (WGS) entry which is preliminary data.</text>
</comment>
<proteinExistence type="predicted"/>
<dbReference type="InterPro" id="IPR028992">
    <property type="entry name" value="Hedgehog/Intein_dom"/>
</dbReference>